<keyword evidence="5" id="KW-1185">Reference proteome</keyword>
<dbReference type="AlphaFoldDB" id="A0A1H3S6U0"/>
<reference evidence="5" key="1">
    <citation type="submission" date="2016-10" db="EMBL/GenBank/DDBJ databases">
        <authorList>
            <person name="Varghese N."/>
            <person name="Submissions S."/>
        </authorList>
    </citation>
    <scope>NUCLEOTIDE SEQUENCE [LARGE SCALE GENOMIC DNA]</scope>
    <source>
        <strain evidence="5">CGMCC 4.3530</strain>
    </source>
</reference>
<dbReference type="InterPro" id="IPR020557">
    <property type="entry name" value="Fumarate_lyase_CS"/>
</dbReference>
<evidence type="ECO:0000256" key="1">
    <source>
        <dbReference type="ARBA" id="ARBA00023239"/>
    </source>
</evidence>
<dbReference type="EMBL" id="FNOK01000061">
    <property type="protein sequence ID" value="SDZ33833.1"/>
    <property type="molecule type" value="Genomic_DNA"/>
</dbReference>
<dbReference type="PRINTS" id="PR00149">
    <property type="entry name" value="FUMRATELYASE"/>
</dbReference>
<name>A0A1H3S6U0_9PSEU</name>
<organism evidence="4 5">
    <name type="scientific">Saccharopolyspora shandongensis</name>
    <dbReference type="NCBI Taxonomy" id="418495"/>
    <lineage>
        <taxon>Bacteria</taxon>
        <taxon>Bacillati</taxon>
        <taxon>Actinomycetota</taxon>
        <taxon>Actinomycetes</taxon>
        <taxon>Pseudonocardiales</taxon>
        <taxon>Pseudonocardiaceae</taxon>
        <taxon>Saccharopolyspora</taxon>
    </lineage>
</organism>
<accession>A0A1H3S6U0</accession>
<dbReference type="CDD" id="cd01597">
    <property type="entry name" value="pCLME"/>
    <property type="match status" value="1"/>
</dbReference>
<dbReference type="PANTHER" id="PTHR43172">
    <property type="entry name" value="ADENYLOSUCCINATE LYASE"/>
    <property type="match status" value="1"/>
</dbReference>
<dbReference type="Pfam" id="PF10397">
    <property type="entry name" value="ADSL_C"/>
    <property type="match status" value="1"/>
</dbReference>
<dbReference type="Gene3D" id="1.20.200.10">
    <property type="entry name" value="Fumarase/aspartase (Central domain)"/>
    <property type="match status" value="1"/>
</dbReference>
<dbReference type="PRINTS" id="PR00145">
    <property type="entry name" value="ARGSUCLYASE"/>
</dbReference>
<dbReference type="Pfam" id="PF00206">
    <property type="entry name" value="Lyase_1"/>
    <property type="match status" value="1"/>
</dbReference>
<dbReference type="GO" id="GO:0019619">
    <property type="term" value="P:3,4-dihydroxybenzoate catabolic process"/>
    <property type="evidence" value="ECO:0007669"/>
    <property type="project" value="InterPro"/>
</dbReference>
<dbReference type="NCBIfam" id="TIGR02426">
    <property type="entry name" value="protocat_pcaB"/>
    <property type="match status" value="1"/>
</dbReference>
<sequence>MAKQSSSRSDDLFGPMFGTPAAAERTSGSAWLQAMLRFEAALASAQAEAGVIPVSAAEEIARHCRVELFDVGSIAERAVSSATPVIALVRDLTTLVGAEAKPHVHRGATSQDVIDTAAMLVTRDVLDLVIADLRAAAGECARLAERHRHTVMIARSLLQQALPTTFGCRCAGWLTALDEAVTALSRIRDERLAVQLGGAAGTLASLGTDGVRVVGLLAAELRLAEPVVPWHTDRTRVAELAGALGAAAGVLGKLALDVELHAQTEVGELAEGKAGGSSAMPHKQNPVSAVLITAATRRAPGLVATLLSAMPQEYERAAGAWQSEWEPLTELLRLVAAAAAQARRLLAELRVHPEKMAANLALTGGLVMAESAAGPLMAGLGRTEAQDLVAQLCRRAVQEGTTLRAELLADPQVKAVLSEAEVVAATEPADYLGSAPAFIDRALAAHAELENP</sequence>
<dbReference type="InterPro" id="IPR022761">
    <property type="entry name" value="Fumarate_lyase_N"/>
</dbReference>
<dbReference type="SMART" id="SM00998">
    <property type="entry name" value="ADSL_C"/>
    <property type="match status" value="1"/>
</dbReference>
<dbReference type="GO" id="GO:0016829">
    <property type="term" value="F:lyase activity"/>
    <property type="evidence" value="ECO:0007669"/>
    <property type="project" value="UniProtKB-KW"/>
</dbReference>
<dbReference type="InterPro" id="IPR019468">
    <property type="entry name" value="AdenyloSucc_lyase_C"/>
</dbReference>
<evidence type="ECO:0000313" key="4">
    <source>
        <dbReference type="EMBL" id="SDZ33833.1"/>
    </source>
</evidence>
<proteinExistence type="inferred from homology"/>
<keyword evidence="4" id="KW-0413">Isomerase</keyword>
<dbReference type="GO" id="GO:0016853">
    <property type="term" value="F:isomerase activity"/>
    <property type="evidence" value="ECO:0007669"/>
    <property type="project" value="UniProtKB-KW"/>
</dbReference>
<dbReference type="Gene3D" id="1.10.40.30">
    <property type="entry name" value="Fumarase/aspartase (C-terminal domain)"/>
    <property type="match status" value="1"/>
</dbReference>
<dbReference type="InterPro" id="IPR000362">
    <property type="entry name" value="Fumarate_lyase_fam"/>
</dbReference>
<evidence type="ECO:0000313" key="5">
    <source>
        <dbReference type="Proteomes" id="UP000199529"/>
    </source>
</evidence>
<feature type="domain" description="Adenylosuccinate lyase C-terminal" evidence="3">
    <location>
        <begin position="364"/>
        <end position="443"/>
    </location>
</feature>
<comment type="similarity">
    <text evidence="2">Belongs to the class-II fumarase/aspartase family.</text>
</comment>
<evidence type="ECO:0000256" key="2">
    <source>
        <dbReference type="ARBA" id="ARBA00034772"/>
    </source>
</evidence>
<dbReference type="InterPro" id="IPR012789">
    <property type="entry name" value="Protocat_PcaB-like"/>
</dbReference>
<dbReference type="RefSeq" id="WP_245761682.1">
    <property type="nucleotide sequence ID" value="NZ_FNOK01000061.1"/>
</dbReference>
<dbReference type="Proteomes" id="UP000199529">
    <property type="component" value="Unassembled WGS sequence"/>
</dbReference>
<keyword evidence="1" id="KW-0456">Lyase</keyword>
<protein>
    <submittedName>
        <fullName evidence="4">3-carboxy-cis,cis-muconate cycloisomerase</fullName>
    </submittedName>
</protein>
<gene>
    <name evidence="4" type="ORF">SAMN05216215_106122</name>
</gene>
<dbReference type="PROSITE" id="PS00163">
    <property type="entry name" value="FUMARATE_LYASES"/>
    <property type="match status" value="1"/>
</dbReference>
<dbReference type="InterPro" id="IPR008948">
    <property type="entry name" value="L-Aspartase-like"/>
</dbReference>
<evidence type="ECO:0000259" key="3">
    <source>
        <dbReference type="SMART" id="SM00998"/>
    </source>
</evidence>
<dbReference type="STRING" id="418495.SAMN05216215_106122"/>
<dbReference type="SUPFAM" id="SSF48557">
    <property type="entry name" value="L-aspartase-like"/>
    <property type="match status" value="1"/>
</dbReference>
<dbReference type="PANTHER" id="PTHR43172:SF2">
    <property type="entry name" value="ADENYLOSUCCINATE LYASE C-TERMINAL DOMAIN-CONTAINING PROTEIN"/>
    <property type="match status" value="1"/>
</dbReference>